<protein>
    <recommendedName>
        <fullName evidence="1">Agglutinin domain-containing protein</fullName>
    </recommendedName>
</protein>
<dbReference type="AlphaFoldDB" id="A0ABD1H8Z4"/>
<evidence type="ECO:0000313" key="2">
    <source>
        <dbReference type="EMBL" id="KAL1551604.1"/>
    </source>
</evidence>
<dbReference type="InterPro" id="IPR008998">
    <property type="entry name" value="Agglutinin"/>
</dbReference>
<gene>
    <name evidence="2" type="ORF">AAHA92_19425</name>
</gene>
<comment type="caution">
    <text evidence="2">The sequence shown here is derived from an EMBL/GenBank/DDBJ whole genome shotgun (WGS) entry which is preliminary data.</text>
</comment>
<dbReference type="InterPro" id="IPR053237">
    <property type="entry name" value="Natterin_C"/>
</dbReference>
<dbReference type="PANTHER" id="PTHR39244:SF5">
    <property type="entry name" value="NATTERIN-3-LIKE"/>
    <property type="match status" value="1"/>
</dbReference>
<reference evidence="2 3" key="1">
    <citation type="submission" date="2024-06" db="EMBL/GenBank/DDBJ databases">
        <title>A chromosome level genome sequence of Diviner's sage (Salvia divinorum).</title>
        <authorList>
            <person name="Ford S.A."/>
            <person name="Ro D.-K."/>
            <person name="Ness R.W."/>
            <person name="Phillips M.A."/>
        </authorList>
    </citation>
    <scope>NUCLEOTIDE SEQUENCE [LARGE SCALE GENOMIC DNA]</scope>
    <source>
        <strain evidence="2">SAF-2024a</strain>
        <tissue evidence="2">Leaf</tissue>
    </source>
</reference>
<dbReference type="Gene3D" id="2.80.10.50">
    <property type="match status" value="2"/>
</dbReference>
<evidence type="ECO:0000259" key="1">
    <source>
        <dbReference type="SMART" id="SM00791"/>
    </source>
</evidence>
<sequence>MAVWGLPKVMAIKSEDFKEKGYIYRKDEDGSVALGEESVFSTRARIEVEQSKIDSKYVHLRFSYSNRYMQRTVPWSYAIAAVGRTPQEDTSDPFCTLFEPIRVGVGLGNNEFYFIHVQSGGRLVVDSTSFVFYVDITGSSSLQGHLRPVDLDSLARLPVRANVAFIGSTAHYIKAYLMGNVNHFQLSSNVPHDAYSRHQVSQMPDGHVQLTSIYWNTLWRSSGLWIIGDTNDQTDPDTLFMPFKINATTIALRASNDNFCDRRLFKDMFFNCITPLSPSPTALAQFQVEELVILSRVGNVRYQIEYARVIDEEPYSGWSSTVVNDGEVDLDFAVSFTYQDLKEYTFARSFSLETGVPTVIDAALPFVAKDASVDEAASRINAHLQWNATNTMTTMVTVRGSVQVPAKSSVVASYVGKRATCNVPFYYTETDTINNLSPTPNSVAVSEGVDGLYTATNCYDFELVVEKTQAL</sequence>
<dbReference type="SUPFAM" id="SSF56973">
    <property type="entry name" value="Aerolisin/ETX pore-forming domain"/>
    <property type="match status" value="1"/>
</dbReference>
<keyword evidence="3" id="KW-1185">Reference proteome</keyword>
<proteinExistence type="predicted"/>
<dbReference type="InterPro" id="IPR036242">
    <property type="entry name" value="Agglutinin_dom_sf"/>
</dbReference>
<feature type="domain" description="Agglutinin" evidence="1">
    <location>
        <begin position="155"/>
        <end position="290"/>
    </location>
</feature>
<dbReference type="SMART" id="SM00791">
    <property type="entry name" value="Agglutinin"/>
    <property type="match status" value="1"/>
</dbReference>
<organism evidence="2 3">
    <name type="scientific">Salvia divinorum</name>
    <name type="common">Maria pastora</name>
    <name type="synonym">Diviner's sage</name>
    <dbReference type="NCBI Taxonomy" id="28513"/>
    <lineage>
        <taxon>Eukaryota</taxon>
        <taxon>Viridiplantae</taxon>
        <taxon>Streptophyta</taxon>
        <taxon>Embryophyta</taxon>
        <taxon>Tracheophyta</taxon>
        <taxon>Spermatophyta</taxon>
        <taxon>Magnoliopsida</taxon>
        <taxon>eudicotyledons</taxon>
        <taxon>Gunneridae</taxon>
        <taxon>Pentapetalae</taxon>
        <taxon>asterids</taxon>
        <taxon>lamiids</taxon>
        <taxon>Lamiales</taxon>
        <taxon>Lamiaceae</taxon>
        <taxon>Nepetoideae</taxon>
        <taxon>Mentheae</taxon>
        <taxon>Salviinae</taxon>
        <taxon>Salvia</taxon>
        <taxon>Salvia subgen. Calosphace</taxon>
    </lineage>
</organism>
<accession>A0ABD1H8Z4</accession>
<dbReference type="PANTHER" id="PTHR39244">
    <property type="entry name" value="NATTERIN-4"/>
    <property type="match status" value="1"/>
</dbReference>
<dbReference type="Pfam" id="PF07468">
    <property type="entry name" value="Agglutinin"/>
    <property type="match status" value="1"/>
</dbReference>
<dbReference type="EMBL" id="JBEAFC010000007">
    <property type="protein sequence ID" value="KAL1551604.1"/>
    <property type="molecule type" value="Genomic_DNA"/>
</dbReference>
<evidence type="ECO:0000313" key="3">
    <source>
        <dbReference type="Proteomes" id="UP001567538"/>
    </source>
</evidence>
<dbReference type="SUPFAM" id="SSF50382">
    <property type="entry name" value="Agglutinin"/>
    <property type="match status" value="2"/>
</dbReference>
<dbReference type="Gene3D" id="2.170.15.10">
    <property type="entry name" value="Proaerolysin, chain A, domain 3"/>
    <property type="match status" value="1"/>
</dbReference>
<name>A0ABD1H8Z4_SALDI</name>
<dbReference type="Proteomes" id="UP001567538">
    <property type="component" value="Unassembled WGS sequence"/>
</dbReference>